<dbReference type="GO" id="GO:0015074">
    <property type="term" value="P:DNA integration"/>
    <property type="evidence" value="ECO:0007669"/>
    <property type="project" value="InterPro"/>
</dbReference>
<dbReference type="PROSITE" id="PS50994">
    <property type="entry name" value="INTEGRASE"/>
    <property type="match status" value="1"/>
</dbReference>
<dbReference type="InterPro" id="IPR043128">
    <property type="entry name" value="Rev_trsase/Diguanyl_cyclase"/>
</dbReference>
<keyword evidence="3" id="KW-0808">Transferase</keyword>
<dbReference type="InterPro" id="IPR050951">
    <property type="entry name" value="Retrovirus_Pol_polyprotein"/>
</dbReference>
<evidence type="ECO:0000256" key="1">
    <source>
        <dbReference type="SAM" id="MobiDB-lite"/>
    </source>
</evidence>
<protein>
    <submittedName>
        <fullName evidence="3">Reverse transcriptase domain-containing protein</fullName>
    </submittedName>
</protein>
<dbReference type="GO" id="GO:0003964">
    <property type="term" value="F:RNA-directed DNA polymerase activity"/>
    <property type="evidence" value="ECO:0007669"/>
    <property type="project" value="UniProtKB-KW"/>
</dbReference>
<dbReference type="GO" id="GO:0003676">
    <property type="term" value="F:nucleic acid binding"/>
    <property type="evidence" value="ECO:0007669"/>
    <property type="project" value="InterPro"/>
</dbReference>
<dbReference type="PANTHER" id="PTHR37984">
    <property type="entry name" value="PROTEIN CBG26694"/>
    <property type="match status" value="1"/>
</dbReference>
<dbReference type="Gene3D" id="3.30.70.270">
    <property type="match status" value="1"/>
</dbReference>
<dbReference type="EMBL" id="BKCJ010004369">
    <property type="protein sequence ID" value="GEU60635.1"/>
    <property type="molecule type" value="Genomic_DNA"/>
</dbReference>
<organism evidence="3">
    <name type="scientific">Tanacetum cinerariifolium</name>
    <name type="common">Dalmatian daisy</name>
    <name type="synonym">Chrysanthemum cinerariifolium</name>
    <dbReference type="NCBI Taxonomy" id="118510"/>
    <lineage>
        <taxon>Eukaryota</taxon>
        <taxon>Viridiplantae</taxon>
        <taxon>Streptophyta</taxon>
        <taxon>Embryophyta</taxon>
        <taxon>Tracheophyta</taxon>
        <taxon>Spermatophyta</taxon>
        <taxon>Magnoliopsida</taxon>
        <taxon>eudicotyledons</taxon>
        <taxon>Gunneridae</taxon>
        <taxon>Pentapetalae</taxon>
        <taxon>asterids</taxon>
        <taxon>campanulids</taxon>
        <taxon>Asterales</taxon>
        <taxon>Asteraceae</taxon>
        <taxon>Asteroideae</taxon>
        <taxon>Anthemideae</taxon>
        <taxon>Anthemidinae</taxon>
        <taxon>Tanacetum</taxon>
    </lineage>
</organism>
<dbReference type="SUPFAM" id="SSF56672">
    <property type="entry name" value="DNA/RNA polymerases"/>
    <property type="match status" value="1"/>
</dbReference>
<gene>
    <name evidence="3" type="ORF">Tci_032613</name>
</gene>
<evidence type="ECO:0000259" key="2">
    <source>
        <dbReference type="PROSITE" id="PS50994"/>
    </source>
</evidence>
<dbReference type="SUPFAM" id="SSF53098">
    <property type="entry name" value="Ribonuclease H-like"/>
    <property type="match status" value="1"/>
</dbReference>
<evidence type="ECO:0000313" key="3">
    <source>
        <dbReference type="EMBL" id="GEU60635.1"/>
    </source>
</evidence>
<keyword evidence="3" id="KW-0695">RNA-directed DNA polymerase</keyword>
<dbReference type="InterPro" id="IPR043502">
    <property type="entry name" value="DNA/RNA_pol_sf"/>
</dbReference>
<proteinExistence type="predicted"/>
<accession>A0A6L2LKE0</accession>
<dbReference type="PANTHER" id="PTHR37984:SF5">
    <property type="entry name" value="PROTEIN NYNRIN-LIKE"/>
    <property type="match status" value="1"/>
</dbReference>
<reference evidence="3" key="1">
    <citation type="journal article" date="2019" name="Sci. Rep.">
        <title>Draft genome of Tanacetum cinerariifolium, the natural source of mosquito coil.</title>
        <authorList>
            <person name="Yamashiro T."/>
            <person name="Shiraishi A."/>
            <person name="Satake H."/>
            <person name="Nakayama K."/>
        </authorList>
    </citation>
    <scope>NUCLEOTIDE SEQUENCE</scope>
</reference>
<name>A0A6L2LKE0_TANCI</name>
<sequence>MEVIVDEMVIKSDSKEEMRADINETLERLRVINLKLDPKKWSFGVEEGRFSVHLITKQGIKADASNVKEISYFQPPKSISEIQSLELHDWKDDPITTEADEAFQRMKEILEALPTMTAPVNGKTLIVYLAAFEEGMSEVYLASSCVFSQPNITWGRARIPRIGKTHNGPCICHKKAAKIFPSSPHPGPLPIVPGGARFLVVAIDYFLKWVEAKPLISTTWKHMERFVWEYIVCRFRVPQIVISGNEKQFTEGAFLIIYQKLRMLQAFTSVYHPQANGQVEVTNIEVVKGMERRKLIPKRFFIPPIIFGEKLRIGGRNNKVLNKEEAPFPTFDTVQETMVIPLMMLEYYGERMEENGKKEKGLLIRKLIPKRFFIPPIIFGEKLRIGGRNNKFLNKEEAPFPTFDTGNDSGKKNRRHENDDDVRKMMTASGCGRLKEDLESSTWRRVRTSK</sequence>
<dbReference type="InterPro" id="IPR001584">
    <property type="entry name" value="Integrase_cat-core"/>
</dbReference>
<feature type="domain" description="Integrase catalytic" evidence="2">
    <location>
        <begin position="165"/>
        <end position="283"/>
    </location>
</feature>
<keyword evidence="3" id="KW-0548">Nucleotidyltransferase</keyword>
<feature type="region of interest" description="Disordered" evidence="1">
    <location>
        <begin position="396"/>
        <end position="450"/>
    </location>
</feature>
<dbReference type="InterPro" id="IPR012337">
    <property type="entry name" value="RNaseH-like_sf"/>
</dbReference>
<comment type="caution">
    <text evidence="3">The sequence shown here is derived from an EMBL/GenBank/DDBJ whole genome shotgun (WGS) entry which is preliminary data.</text>
</comment>
<dbReference type="Gene3D" id="3.30.420.10">
    <property type="entry name" value="Ribonuclease H-like superfamily/Ribonuclease H"/>
    <property type="match status" value="1"/>
</dbReference>
<dbReference type="InterPro" id="IPR036397">
    <property type="entry name" value="RNaseH_sf"/>
</dbReference>
<dbReference type="AlphaFoldDB" id="A0A6L2LKE0"/>